<evidence type="ECO:0000313" key="2">
    <source>
        <dbReference type="Proteomes" id="UP000326799"/>
    </source>
</evidence>
<dbReference type="Proteomes" id="UP000326799">
    <property type="component" value="Unassembled WGS sequence"/>
</dbReference>
<dbReference type="AlphaFoldDB" id="A0A5N6E7Z0"/>
<protein>
    <recommendedName>
        <fullName evidence="3">Response regulatory domain-containing protein</fullName>
    </recommendedName>
</protein>
<reference evidence="1 2" key="1">
    <citation type="submission" date="2019-04" db="EMBL/GenBank/DDBJ databases">
        <title>Fungal friends and foes A comparative genomics study of 23 Aspergillus species from section Flavi.</title>
        <authorList>
            <consortium name="DOE Joint Genome Institute"/>
            <person name="Kjaerbolling I."/>
            <person name="Vesth T.C."/>
            <person name="Frisvad J.C."/>
            <person name="Nybo J.L."/>
            <person name="Theobald S."/>
            <person name="Kildgaard S."/>
            <person name="Petersen T.I."/>
            <person name="Kuo A."/>
            <person name="Sato A."/>
            <person name="Lyhne E.K."/>
            <person name="Kogle M.E."/>
            <person name="Wiebenga A."/>
            <person name="Kun R.S."/>
            <person name="Lubbers R.J."/>
            <person name="Makela M.R."/>
            <person name="Barry K."/>
            <person name="Chovatia M."/>
            <person name="Clum A."/>
            <person name="Daum C."/>
            <person name="Haridas S."/>
            <person name="He G."/>
            <person name="LaButti K."/>
            <person name="Lipzen A."/>
            <person name="Mondo S."/>
            <person name="Pangilinan J."/>
            <person name="Riley R."/>
            <person name="Salamov A."/>
            <person name="Simmons B.A."/>
            <person name="Magnuson J.K."/>
            <person name="Henrissat B."/>
            <person name="Mortensen U.H."/>
            <person name="Larsen T.O."/>
            <person name="De vries R.P."/>
            <person name="Grigoriev I.V."/>
            <person name="Machida M."/>
            <person name="Baker S.E."/>
            <person name="Andersen M.R."/>
        </authorList>
    </citation>
    <scope>NUCLEOTIDE SEQUENCE [LARGE SCALE GENOMIC DNA]</scope>
    <source>
        <strain evidence="1 2">CBS 126849</strain>
    </source>
</reference>
<gene>
    <name evidence="1" type="ORF">BDV33DRAFT_210705</name>
</gene>
<evidence type="ECO:0008006" key="3">
    <source>
        <dbReference type="Google" id="ProtNLM"/>
    </source>
</evidence>
<name>A0A5N6E7Z0_9EURO</name>
<keyword evidence="2" id="KW-1185">Reference proteome</keyword>
<proteinExistence type="predicted"/>
<dbReference type="InterPro" id="IPR011006">
    <property type="entry name" value="CheY-like_superfamily"/>
</dbReference>
<dbReference type="SUPFAM" id="SSF52172">
    <property type="entry name" value="CheY-like"/>
    <property type="match status" value="1"/>
</dbReference>
<evidence type="ECO:0000313" key="1">
    <source>
        <dbReference type="EMBL" id="KAB8212924.1"/>
    </source>
</evidence>
<accession>A0A5N6E7Z0</accession>
<dbReference type="EMBL" id="ML733786">
    <property type="protein sequence ID" value="KAB8212924.1"/>
    <property type="molecule type" value="Genomic_DNA"/>
</dbReference>
<organism evidence="1 2">
    <name type="scientific">Aspergillus novoparasiticus</name>
    <dbReference type="NCBI Taxonomy" id="986946"/>
    <lineage>
        <taxon>Eukaryota</taxon>
        <taxon>Fungi</taxon>
        <taxon>Dikarya</taxon>
        <taxon>Ascomycota</taxon>
        <taxon>Pezizomycotina</taxon>
        <taxon>Eurotiomycetes</taxon>
        <taxon>Eurotiomycetidae</taxon>
        <taxon>Eurotiales</taxon>
        <taxon>Aspergillaceae</taxon>
        <taxon>Aspergillus</taxon>
        <taxon>Aspergillus subgen. Circumdati</taxon>
    </lineage>
</organism>
<sequence>MSQDENFNGLLRLSLKLRILVADDEFLGGQILCRRLETVGHRVHLTRDGKEFGKEMKLADLADADYRWYDSHKADTR</sequence>